<organism evidence="2 3">
    <name type="scientific">Clitoria ternatea</name>
    <name type="common">Butterfly pea</name>
    <dbReference type="NCBI Taxonomy" id="43366"/>
    <lineage>
        <taxon>Eukaryota</taxon>
        <taxon>Viridiplantae</taxon>
        <taxon>Streptophyta</taxon>
        <taxon>Embryophyta</taxon>
        <taxon>Tracheophyta</taxon>
        <taxon>Spermatophyta</taxon>
        <taxon>Magnoliopsida</taxon>
        <taxon>eudicotyledons</taxon>
        <taxon>Gunneridae</taxon>
        <taxon>Pentapetalae</taxon>
        <taxon>rosids</taxon>
        <taxon>fabids</taxon>
        <taxon>Fabales</taxon>
        <taxon>Fabaceae</taxon>
        <taxon>Papilionoideae</taxon>
        <taxon>50 kb inversion clade</taxon>
        <taxon>NPAAA clade</taxon>
        <taxon>indigoferoid/millettioid clade</taxon>
        <taxon>Phaseoleae</taxon>
        <taxon>Clitoria</taxon>
    </lineage>
</organism>
<keyword evidence="3" id="KW-1185">Reference proteome</keyword>
<dbReference type="Proteomes" id="UP001359559">
    <property type="component" value="Unassembled WGS sequence"/>
</dbReference>
<protein>
    <submittedName>
        <fullName evidence="2">Uncharacterized protein</fullName>
    </submittedName>
</protein>
<reference evidence="2 3" key="1">
    <citation type="submission" date="2024-01" db="EMBL/GenBank/DDBJ databases">
        <title>The genomes of 5 underutilized Papilionoideae crops provide insights into root nodulation and disease resistance.</title>
        <authorList>
            <person name="Yuan L."/>
        </authorList>
    </citation>
    <scope>NUCLEOTIDE SEQUENCE [LARGE SCALE GENOMIC DNA]</scope>
    <source>
        <strain evidence="2">LY-2023</strain>
        <tissue evidence="2">Leaf</tissue>
    </source>
</reference>
<dbReference type="EMBL" id="JAYKXN010000002">
    <property type="protein sequence ID" value="KAK7310772.1"/>
    <property type="molecule type" value="Genomic_DNA"/>
</dbReference>
<accession>A0AAN9PUL8</accession>
<feature type="compositionally biased region" description="Basic and acidic residues" evidence="1">
    <location>
        <begin position="69"/>
        <end position="87"/>
    </location>
</feature>
<evidence type="ECO:0000256" key="1">
    <source>
        <dbReference type="SAM" id="MobiDB-lite"/>
    </source>
</evidence>
<dbReference type="AlphaFoldDB" id="A0AAN9PUL8"/>
<name>A0AAN9PUL8_CLITE</name>
<feature type="compositionally biased region" description="Basic residues" evidence="1">
    <location>
        <begin position="102"/>
        <end position="112"/>
    </location>
</feature>
<feature type="compositionally biased region" description="Polar residues" evidence="1">
    <location>
        <begin position="45"/>
        <end position="68"/>
    </location>
</feature>
<feature type="compositionally biased region" description="Basic and acidic residues" evidence="1">
    <location>
        <begin position="113"/>
        <end position="147"/>
    </location>
</feature>
<proteinExistence type="predicted"/>
<evidence type="ECO:0000313" key="3">
    <source>
        <dbReference type="Proteomes" id="UP001359559"/>
    </source>
</evidence>
<comment type="caution">
    <text evidence="2">The sequence shown here is derived from an EMBL/GenBank/DDBJ whole genome shotgun (WGS) entry which is preliminary data.</text>
</comment>
<sequence>MEEEKKKKTYSPLPSNYITLAQLQERWLKQHNKPLPPSMHPQHLPPTNATASTSPHRNHSLINNPNDSGTRRREIDVTSADNRRKSDAVTGTGDGGADPNGKARKSKKMWGKKRVEQKPKAEEVEEKRANEEGARGNAEAEKTTTKNEVNEEKNIVEKVEQRVRVLSINPGNGEQNERLRKINNGFRYSQYQRNYRDGYGYGYGQNSRARYGYGQNSRVWGQKSEKKMVWVRKDGNGDIET</sequence>
<feature type="region of interest" description="Disordered" evidence="1">
    <location>
        <begin position="24"/>
        <end position="147"/>
    </location>
</feature>
<gene>
    <name evidence="2" type="ORF">RJT34_08489</name>
</gene>
<evidence type="ECO:0000313" key="2">
    <source>
        <dbReference type="EMBL" id="KAK7310772.1"/>
    </source>
</evidence>